<dbReference type="InterPro" id="IPR036291">
    <property type="entry name" value="NAD(P)-bd_dom_sf"/>
</dbReference>
<dbReference type="EMBL" id="ML994623">
    <property type="protein sequence ID" value="KAF2188554.1"/>
    <property type="molecule type" value="Genomic_DNA"/>
</dbReference>
<evidence type="ECO:0000256" key="2">
    <source>
        <dbReference type="ARBA" id="ARBA00023002"/>
    </source>
</evidence>
<evidence type="ECO:0000313" key="5">
    <source>
        <dbReference type="Proteomes" id="UP000800200"/>
    </source>
</evidence>
<dbReference type="OrthoDB" id="47007at2759"/>
<dbReference type="Pfam" id="PF00106">
    <property type="entry name" value="adh_short"/>
    <property type="match status" value="1"/>
</dbReference>
<gene>
    <name evidence="4" type="ORF">K469DRAFT_724491</name>
</gene>
<keyword evidence="2" id="KW-0560">Oxidoreductase</keyword>
<dbReference type="Gene3D" id="3.40.50.720">
    <property type="entry name" value="NAD(P)-binding Rossmann-like Domain"/>
    <property type="match status" value="1"/>
</dbReference>
<keyword evidence="5" id="KW-1185">Reference proteome</keyword>
<dbReference type="InterPro" id="IPR002347">
    <property type="entry name" value="SDR_fam"/>
</dbReference>
<dbReference type="PANTHER" id="PTHR48107:SF7">
    <property type="entry name" value="RE15974P"/>
    <property type="match status" value="1"/>
</dbReference>
<evidence type="ECO:0000256" key="3">
    <source>
        <dbReference type="RuleBase" id="RU000363"/>
    </source>
</evidence>
<comment type="similarity">
    <text evidence="1 3">Belongs to the short-chain dehydrogenases/reductases (SDR) family.</text>
</comment>
<dbReference type="SUPFAM" id="SSF51735">
    <property type="entry name" value="NAD(P)-binding Rossmann-fold domains"/>
    <property type="match status" value="1"/>
</dbReference>
<dbReference type="GO" id="GO:0016614">
    <property type="term" value="F:oxidoreductase activity, acting on CH-OH group of donors"/>
    <property type="evidence" value="ECO:0007669"/>
    <property type="project" value="UniProtKB-ARBA"/>
</dbReference>
<protein>
    <submittedName>
        <fullName evidence="4">3-oxoacyl-reductase</fullName>
    </submittedName>
</protein>
<evidence type="ECO:0000256" key="1">
    <source>
        <dbReference type="ARBA" id="ARBA00006484"/>
    </source>
</evidence>
<name>A0A6A6E9R3_9PEZI</name>
<organism evidence="4 5">
    <name type="scientific">Zopfia rhizophila CBS 207.26</name>
    <dbReference type="NCBI Taxonomy" id="1314779"/>
    <lineage>
        <taxon>Eukaryota</taxon>
        <taxon>Fungi</taxon>
        <taxon>Dikarya</taxon>
        <taxon>Ascomycota</taxon>
        <taxon>Pezizomycotina</taxon>
        <taxon>Dothideomycetes</taxon>
        <taxon>Dothideomycetes incertae sedis</taxon>
        <taxon>Zopfiaceae</taxon>
        <taxon>Zopfia</taxon>
    </lineage>
</organism>
<accession>A0A6A6E9R3</accession>
<evidence type="ECO:0000313" key="4">
    <source>
        <dbReference type="EMBL" id="KAF2188554.1"/>
    </source>
</evidence>
<proteinExistence type="inferred from homology"/>
<dbReference type="PANTHER" id="PTHR48107">
    <property type="entry name" value="NADPH-DEPENDENT ALDEHYDE REDUCTASE-LIKE PROTEIN, CHLOROPLASTIC-RELATED"/>
    <property type="match status" value="1"/>
</dbReference>
<sequence>MWPKAASTTSKTLTGKAALVGGSSFGIGATMARELSRRGAHVIINYPFPAKKGRAEEVLCSLLGVARSIIVEADFSTLTGPQLLAAAAAAEFRKIDILVNNTGIGAFSPLDTPDDADRGTLLLTRACLKYLSQEGSRIINICSSTSRDPISHTTIYAGSKGMIERFTRCWARKLPHKYWCTVNSIASGPVAVGQMLSWPQEFLESLRANFDRAPFAPKSSWRNGVYLPVTDGSTIC</sequence>
<dbReference type="PRINTS" id="PR00080">
    <property type="entry name" value="SDRFAMILY"/>
</dbReference>
<dbReference type="PRINTS" id="PR00081">
    <property type="entry name" value="GDHRDH"/>
</dbReference>
<dbReference type="AlphaFoldDB" id="A0A6A6E9R3"/>
<dbReference type="Proteomes" id="UP000800200">
    <property type="component" value="Unassembled WGS sequence"/>
</dbReference>
<reference evidence="4" key="1">
    <citation type="journal article" date="2020" name="Stud. Mycol.">
        <title>101 Dothideomycetes genomes: a test case for predicting lifestyles and emergence of pathogens.</title>
        <authorList>
            <person name="Haridas S."/>
            <person name="Albert R."/>
            <person name="Binder M."/>
            <person name="Bloem J."/>
            <person name="Labutti K."/>
            <person name="Salamov A."/>
            <person name="Andreopoulos B."/>
            <person name="Baker S."/>
            <person name="Barry K."/>
            <person name="Bills G."/>
            <person name="Bluhm B."/>
            <person name="Cannon C."/>
            <person name="Castanera R."/>
            <person name="Culley D."/>
            <person name="Daum C."/>
            <person name="Ezra D."/>
            <person name="Gonzalez J."/>
            <person name="Henrissat B."/>
            <person name="Kuo A."/>
            <person name="Liang C."/>
            <person name="Lipzen A."/>
            <person name="Lutzoni F."/>
            <person name="Magnuson J."/>
            <person name="Mondo S."/>
            <person name="Nolan M."/>
            <person name="Ohm R."/>
            <person name="Pangilinan J."/>
            <person name="Park H.-J."/>
            <person name="Ramirez L."/>
            <person name="Alfaro M."/>
            <person name="Sun H."/>
            <person name="Tritt A."/>
            <person name="Yoshinaga Y."/>
            <person name="Zwiers L.-H."/>
            <person name="Turgeon B."/>
            <person name="Goodwin S."/>
            <person name="Spatafora J."/>
            <person name="Crous P."/>
            <person name="Grigoriev I."/>
        </authorList>
    </citation>
    <scope>NUCLEOTIDE SEQUENCE</scope>
    <source>
        <strain evidence="4">CBS 207.26</strain>
    </source>
</reference>